<organism evidence="2 3">
    <name type="scientific">Paramecium primaurelia</name>
    <dbReference type="NCBI Taxonomy" id="5886"/>
    <lineage>
        <taxon>Eukaryota</taxon>
        <taxon>Sar</taxon>
        <taxon>Alveolata</taxon>
        <taxon>Ciliophora</taxon>
        <taxon>Intramacronucleata</taxon>
        <taxon>Oligohymenophorea</taxon>
        <taxon>Peniculida</taxon>
        <taxon>Parameciidae</taxon>
        <taxon>Paramecium</taxon>
    </lineage>
</organism>
<accession>A0A8S1NR35</accession>
<evidence type="ECO:0000256" key="1">
    <source>
        <dbReference type="SAM" id="Coils"/>
    </source>
</evidence>
<dbReference type="Proteomes" id="UP000688137">
    <property type="component" value="Unassembled WGS sequence"/>
</dbReference>
<gene>
    <name evidence="2" type="ORF">PPRIM_AZ9-3.1.T0960143</name>
</gene>
<dbReference type="OMA" id="RMEYQTY"/>
<keyword evidence="1" id="KW-0175">Coiled coil</keyword>
<name>A0A8S1NR35_PARPR</name>
<evidence type="ECO:0000313" key="2">
    <source>
        <dbReference type="EMBL" id="CAD8094662.1"/>
    </source>
</evidence>
<dbReference type="AlphaFoldDB" id="A0A8S1NR35"/>
<sequence>MAEEDRGLTKMEYHTYKIVKVDNDLRKIQIQNNEAEISKMKNQIIEIELKKQELRKELECQAQQLNNLEEEIRITKSKTDSEIYKLQNELSSFQQRYIKQEENNENIFSQYEQRQPNLYFCDIKKGSNDITFVKIVFHYDFKIEKFDIQIQDNQVDIAVNLERNEVSHIIKHLVQIDQQNIQCLAKVVQANEITFQFGQAS</sequence>
<keyword evidence="3" id="KW-1185">Reference proteome</keyword>
<evidence type="ECO:0000313" key="3">
    <source>
        <dbReference type="Proteomes" id="UP000688137"/>
    </source>
</evidence>
<reference evidence="2" key="1">
    <citation type="submission" date="2021-01" db="EMBL/GenBank/DDBJ databases">
        <authorList>
            <consortium name="Genoscope - CEA"/>
            <person name="William W."/>
        </authorList>
    </citation>
    <scope>NUCLEOTIDE SEQUENCE</scope>
</reference>
<feature type="coiled-coil region" evidence="1">
    <location>
        <begin position="30"/>
        <end position="103"/>
    </location>
</feature>
<dbReference type="EMBL" id="CAJJDM010000099">
    <property type="protein sequence ID" value="CAD8094662.1"/>
    <property type="molecule type" value="Genomic_DNA"/>
</dbReference>
<protein>
    <submittedName>
        <fullName evidence="2">Uncharacterized protein</fullName>
    </submittedName>
</protein>
<proteinExistence type="predicted"/>
<comment type="caution">
    <text evidence="2">The sequence shown here is derived from an EMBL/GenBank/DDBJ whole genome shotgun (WGS) entry which is preliminary data.</text>
</comment>